<dbReference type="GO" id="GO:0004565">
    <property type="term" value="F:beta-galactosidase activity"/>
    <property type="evidence" value="ECO:0007669"/>
    <property type="project" value="UniProtKB-EC"/>
</dbReference>
<feature type="domain" description="Glycosyl hydrolases family 2 sugar binding" evidence="6">
    <location>
        <begin position="33"/>
        <end position="130"/>
    </location>
</feature>
<reference evidence="9 10" key="1">
    <citation type="journal article" date="2013" name="Genome Announc.">
        <title>Draft Genome Sequence of the Cellulolytic, Mesophilic, Anaerobic Bacterium Clostridium termitidis Strain CT1112 (DSM 5398).</title>
        <authorList>
            <person name="Lal S."/>
            <person name="Ramachandran U."/>
            <person name="Zhang X."/>
            <person name="Munir R."/>
            <person name="Sparling R."/>
            <person name="Levin D.B."/>
        </authorList>
    </citation>
    <scope>NUCLEOTIDE SEQUENCE [LARGE SCALE GENOMIC DNA]</scope>
    <source>
        <strain evidence="9 10">CT1112</strain>
    </source>
</reference>
<evidence type="ECO:0000313" key="9">
    <source>
        <dbReference type="EMBL" id="EMS73599.1"/>
    </source>
</evidence>
<accession>S0FWQ1</accession>
<dbReference type="SUPFAM" id="SSF49785">
    <property type="entry name" value="Galactose-binding domain-like"/>
    <property type="match status" value="1"/>
</dbReference>
<evidence type="ECO:0000256" key="2">
    <source>
        <dbReference type="ARBA" id="ARBA00022801"/>
    </source>
</evidence>
<evidence type="ECO:0000256" key="1">
    <source>
        <dbReference type="ARBA" id="ARBA00007401"/>
    </source>
</evidence>
<comment type="similarity">
    <text evidence="1">Belongs to the glycosyl hydrolase 2 family.</text>
</comment>
<organism evidence="9 10">
    <name type="scientific">Ruminiclostridium cellobioparum subsp. termitidis CT1112</name>
    <dbReference type="NCBI Taxonomy" id="1195236"/>
    <lineage>
        <taxon>Bacteria</taxon>
        <taxon>Bacillati</taxon>
        <taxon>Bacillota</taxon>
        <taxon>Clostridia</taxon>
        <taxon>Eubacteriales</taxon>
        <taxon>Oscillospiraceae</taxon>
        <taxon>Ruminiclostridium</taxon>
    </lineage>
</organism>
<gene>
    <name evidence="9" type="ORF">CTER_0394</name>
</gene>
<dbReference type="InterPro" id="IPR040605">
    <property type="entry name" value="Glyco_hydro2_dom5"/>
</dbReference>
<evidence type="ECO:0000259" key="4">
    <source>
        <dbReference type="Pfam" id="PF00703"/>
    </source>
</evidence>
<dbReference type="Pfam" id="PF02836">
    <property type="entry name" value="Glyco_hydro_2_C"/>
    <property type="match status" value="1"/>
</dbReference>
<dbReference type="InterPro" id="IPR023232">
    <property type="entry name" value="Glyco_hydro_2_AS"/>
</dbReference>
<protein>
    <submittedName>
        <fullName evidence="9">Beta-galactosidase/beta-glucuronidase</fullName>
        <ecNumber evidence="9">3.2.1.23</ecNumber>
    </submittedName>
</protein>
<dbReference type="EC" id="3.2.1.23" evidence="9"/>
<keyword evidence="3 9" id="KW-0326">Glycosidase</keyword>
<dbReference type="PANTHER" id="PTHR42732">
    <property type="entry name" value="BETA-GALACTOSIDASE"/>
    <property type="match status" value="1"/>
</dbReference>
<dbReference type="Pfam" id="PF18565">
    <property type="entry name" value="Glyco_hydro2_C5"/>
    <property type="match status" value="1"/>
</dbReference>
<evidence type="ECO:0000259" key="6">
    <source>
        <dbReference type="Pfam" id="PF02837"/>
    </source>
</evidence>
<dbReference type="Gene3D" id="3.20.20.80">
    <property type="entry name" value="Glycosidases"/>
    <property type="match status" value="1"/>
</dbReference>
<dbReference type="Pfam" id="PF16355">
    <property type="entry name" value="DUF4982"/>
    <property type="match status" value="1"/>
</dbReference>
<dbReference type="EMBL" id="AORV01000017">
    <property type="protein sequence ID" value="EMS73599.1"/>
    <property type="molecule type" value="Genomic_DNA"/>
</dbReference>
<dbReference type="PATRIC" id="fig|1195236.3.peg.702"/>
<keyword evidence="10" id="KW-1185">Reference proteome</keyword>
<dbReference type="InterPro" id="IPR051913">
    <property type="entry name" value="GH2_Domain-Containing"/>
</dbReference>
<evidence type="ECO:0000259" key="5">
    <source>
        <dbReference type="Pfam" id="PF02836"/>
    </source>
</evidence>
<proteinExistence type="inferred from homology"/>
<dbReference type="RefSeq" id="WP_004623739.1">
    <property type="nucleotide sequence ID" value="NZ_AORV01000017.1"/>
</dbReference>
<dbReference type="PANTHER" id="PTHR42732:SF1">
    <property type="entry name" value="BETA-MANNOSIDASE"/>
    <property type="match status" value="1"/>
</dbReference>
<feature type="domain" description="DUF4982" evidence="7">
    <location>
        <begin position="542"/>
        <end position="600"/>
    </location>
</feature>
<dbReference type="PROSITE" id="PS00608">
    <property type="entry name" value="GLYCOSYL_HYDROL_F2_2"/>
    <property type="match status" value="1"/>
</dbReference>
<evidence type="ECO:0000259" key="7">
    <source>
        <dbReference type="Pfam" id="PF16355"/>
    </source>
</evidence>
<keyword evidence="2 9" id="KW-0378">Hydrolase</keyword>
<dbReference type="Gene3D" id="2.60.40.10">
    <property type="entry name" value="Immunoglobulins"/>
    <property type="match status" value="3"/>
</dbReference>
<dbReference type="InterPro" id="IPR006101">
    <property type="entry name" value="Glyco_hydro_2"/>
</dbReference>
<dbReference type="InterPro" id="IPR017853">
    <property type="entry name" value="GH"/>
</dbReference>
<dbReference type="SUPFAM" id="SSF49303">
    <property type="entry name" value="beta-Galactosidase/glucuronidase domain"/>
    <property type="match status" value="1"/>
</dbReference>
<dbReference type="InterPro" id="IPR006102">
    <property type="entry name" value="Ig-like_GH2"/>
</dbReference>
<dbReference type="Proteomes" id="UP000014155">
    <property type="component" value="Unassembled WGS sequence"/>
</dbReference>
<dbReference type="PRINTS" id="PR00132">
    <property type="entry name" value="GLHYDRLASE2"/>
</dbReference>
<dbReference type="Gene3D" id="2.60.120.260">
    <property type="entry name" value="Galactose-binding domain-like"/>
    <property type="match status" value="3"/>
</dbReference>
<feature type="domain" description="Glycoside hydrolase family 2" evidence="8">
    <location>
        <begin position="622"/>
        <end position="688"/>
    </location>
</feature>
<dbReference type="InterPro" id="IPR008979">
    <property type="entry name" value="Galactose-bd-like_sf"/>
</dbReference>
<dbReference type="SUPFAM" id="SSF51445">
    <property type="entry name" value="(Trans)glycosidases"/>
    <property type="match status" value="1"/>
</dbReference>
<dbReference type="eggNOG" id="COG3250">
    <property type="taxonomic scope" value="Bacteria"/>
</dbReference>
<dbReference type="InterPro" id="IPR032311">
    <property type="entry name" value="DUF4982"/>
</dbReference>
<dbReference type="InterPro" id="IPR006104">
    <property type="entry name" value="Glyco_hydro_2_N"/>
</dbReference>
<dbReference type="Pfam" id="PF02837">
    <property type="entry name" value="Glyco_hydro_2_N"/>
    <property type="match status" value="1"/>
</dbReference>
<feature type="domain" description="Glycoside hydrolase family 2 immunoglobulin-like beta-sandwich" evidence="4">
    <location>
        <begin position="180"/>
        <end position="215"/>
    </location>
</feature>
<dbReference type="AlphaFoldDB" id="S0FWQ1"/>
<evidence type="ECO:0000259" key="8">
    <source>
        <dbReference type="Pfam" id="PF18565"/>
    </source>
</evidence>
<evidence type="ECO:0000313" key="10">
    <source>
        <dbReference type="Proteomes" id="UP000014155"/>
    </source>
</evidence>
<comment type="caution">
    <text evidence="9">The sequence shown here is derived from an EMBL/GenBank/DDBJ whole genome shotgun (WGS) entry which is preliminary data.</text>
</comment>
<sequence length="1049" mass="118650">MKLFNDGWMFAKGQPKNFIPVEIPHDWLIYDVNNLYENGLGWYRREFDTSFLQDGQRLFLRFDGVYMDITLFVNDRQVGEWKYGYTAFEYDITDFLRSEGNNTILLKVDYKSPNSRWYTGAGIYRDVFLKVKNASHFVSDGIYITTGKRDNQWFFEADAEVETCGRPYEVRHTLLDAGDDILPWDIDNPQLYTLRSELLVDGVITDVEHTRFGFRTIDYTSDKGFFLNGRPVKFKGVCLHHDLGSLGSAVHPDAIRRQLTLLRSMGVNALRTAHNPPAKVFMDIADEMGFLVMSEILDMWKQPKNTYDYARFFDGWIEKDVASWIRRDRNHPSIILWSIGNEIHDTHLDARAGAETMNRLIELVRKHDHKGHAPVTLCSNYMPWENTQKCADIIKLIGYNYGETLYDNHHTQHPDWIIYGSETCSTVQSRGVYHFPLNKSILADDDLQCSALGNSSTSWGARSVEACVKFDLDTPYSLGHFVWVGQDHLGEPTPYHTKNSYLGHIDTAGFPKDSYYLFQAAWTDYRKAPMVHLLPYWDFSPGQIIDVQVYSNAPEIELFFNNASLGAVTLKDRFSASWQMAYQPGTLRAVAYDEQGNVIAEECRSSFGDAESLQIQRERFGELEFITITAADRNGNCVENANCRVRISVKGGELLTLDNGDSTDYDQYRTDSRRLFNGRLLAVVKCENDDPPHISAAMNDNDIPIRKIELSVHDYTVTARIFPENATYGDLYWRLTDVGGIDSPLATLKAAGDGKSATVIPKGDGRVYVRCAARNGRGHVTIISQQVINITGMGKAFLDPYGFVSAGLCNCSNAELTNGNERGIATLRSGESHVGFKDVDFGDYGSDEITLPLFPLGKEPFTFEIWEGMPSEGGELLYTAAYDKGSVWNTYQEVTYKLPRRLRGVTTLCLVFREKVHIKGFSFKKYIKAFQKLSAAEYDTIYGDSFRVNAGTVENIGNNVSIIYENMDFGDTGASSVALSWRSELPSNSIQIVFTGEEEKFQKVIFADGSEDYTSAVFPLGDTVTGKKTVSLIFLPGNSIDLAWLQFHR</sequence>
<dbReference type="GO" id="GO:0005975">
    <property type="term" value="P:carbohydrate metabolic process"/>
    <property type="evidence" value="ECO:0007669"/>
    <property type="project" value="InterPro"/>
</dbReference>
<dbReference type="InterPro" id="IPR036156">
    <property type="entry name" value="Beta-gal/glucu_dom_sf"/>
</dbReference>
<evidence type="ECO:0000256" key="3">
    <source>
        <dbReference type="ARBA" id="ARBA00023295"/>
    </source>
</evidence>
<feature type="domain" description="Glycoside hydrolase family 2 catalytic" evidence="5">
    <location>
        <begin position="222"/>
        <end position="393"/>
    </location>
</feature>
<dbReference type="InterPro" id="IPR013783">
    <property type="entry name" value="Ig-like_fold"/>
</dbReference>
<name>S0FWQ1_RUMCE</name>
<dbReference type="STRING" id="1195236.CTER_0394"/>
<dbReference type="Pfam" id="PF00703">
    <property type="entry name" value="Glyco_hydro_2"/>
    <property type="match status" value="1"/>
</dbReference>
<dbReference type="InterPro" id="IPR006103">
    <property type="entry name" value="Glyco_hydro_2_cat"/>
</dbReference>